<gene>
    <name evidence="1" type="ORF">SAMN05216200_10983</name>
</gene>
<dbReference type="PANTHER" id="PTHR12475:SF4">
    <property type="entry name" value="PROTEIN THEM6"/>
    <property type="match status" value="1"/>
</dbReference>
<dbReference type="CDD" id="cd00586">
    <property type="entry name" value="4HBT"/>
    <property type="match status" value="1"/>
</dbReference>
<dbReference type="SUPFAM" id="SSF54637">
    <property type="entry name" value="Thioesterase/thiol ester dehydrase-isomerase"/>
    <property type="match status" value="1"/>
</dbReference>
<evidence type="ECO:0000313" key="2">
    <source>
        <dbReference type="Proteomes" id="UP000184066"/>
    </source>
</evidence>
<dbReference type="Proteomes" id="UP000184066">
    <property type="component" value="Unassembled WGS sequence"/>
</dbReference>
<dbReference type="AlphaFoldDB" id="A0A1M7TSU0"/>
<keyword evidence="2" id="KW-1185">Reference proteome</keyword>
<organism evidence="1 2">
    <name type="scientific">Oceanicella actignis</name>
    <dbReference type="NCBI Taxonomy" id="1189325"/>
    <lineage>
        <taxon>Bacteria</taxon>
        <taxon>Pseudomonadati</taxon>
        <taxon>Pseudomonadota</taxon>
        <taxon>Alphaproteobacteria</taxon>
        <taxon>Rhodobacterales</taxon>
        <taxon>Paracoccaceae</taxon>
        <taxon>Oceanicella</taxon>
    </lineage>
</organism>
<reference evidence="1 2" key="1">
    <citation type="submission" date="2016-12" db="EMBL/GenBank/DDBJ databases">
        <authorList>
            <person name="Song W.-J."/>
            <person name="Kurnit D.M."/>
        </authorList>
    </citation>
    <scope>NUCLEOTIDE SEQUENCE [LARGE SCALE GENOMIC DNA]</scope>
    <source>
        <strain evidence="1 2">CGMCC 1.10808</strain>
    </source>
</reference>
<accession>A0A1M7TSU0</accession>
<dbReference type="RefSeq" id="WP_072748032.1">
    <property type="nucleotide sequence ID" value="NZ_FOHL01000009.1"/>
</dbReference>
<dbReference type="PANTHER" id="PTHR12475">
    <property type="match status" value="1"/>
</dbReference>
<dbReference type="Pfam" id="PF13279">
    <property type="entry name" value="4HBT_2"/>
    <property type="match status" value="1"/>
</dbReference>
<dbReference type="Gene3D" id="3.10.129.10">
    <property type="entry name" value="Hotdog Thioesterase"/>
    <property type="match status" value="1"/>
</dbReference>
<dbReference type="InterPro" id="IPR051490">
    <property type="entry name" value="THEM6_lcsJ_thioesterase"/>
</dbReference>
<dbReference type="InterPro" id="IPR029069">
    <property type="entry name" value="HotDog_dom_sf"/>
</dbReference>
<protein>
    <submittedName>
        <fullName evidence="1">Thioesterase-like superfamily protein</fullName>
    </submittedName>
</protein>
<dbReference type="EMBL" id="FRDL01000009">
    <property type="protein sequence ID" value="SHN73683.1"/>
    <property type="molecule type" value="Genomic_DNA"/>
</dbReference>
<evidence type="ECO:0000313" key="1">
    <source>
        <dbReference type="EMBL" id="SHN73683.1"/>
    </source>
</evidence>
<dbReference type="STRING" id="1189325.SAMN04488119_10939"/>
<sequence>MYPFFRVFMAVVRARRQGPLRPGQVHSVRTRCWPWDIDPFMELNNGRSLTLMDIGRISMFARLGLRRLLAERGLRLTMAGARVQYRARVLPFAPIEIRSRVLGLDARFILVEHLTLTRGRPAHHALYRVAVVGPQGLVPAPAALADHPDEAWRAPAPDWAVGWSAAENAIPWPPELADRTD</sequence>
<name>A0A1M7TSU0_9RHOB</name>
<dbReference type="OrthoDB" id="3727779at2"/>
<proteinExistence type="predicted"/>